<organism evidence="1 2">
    <name type="scientific">Deinococcus aquiradiocola</name>
    <dbReference type="NCBI Taxonomy" id="393059"/>
    <lineage>
        <taxon>Bacteria</taxon>
        <taxon>Thermotogati</taxon>
        <taxon>Deinococcota</taxon>
        <taxon>Deinococci</taxon>
        <taxon>Deinococcales</taxon>
        <taxon>Deinococcaceae</taxon>
        <taxon>Deinococcus</taxon>
    </lineage>
</organism>
<protein>
    <submittedName>
        <fullName evidence="1">Uncharacterized protein</fullName>
    </submittedName>
</protein>
<name>A0A917PHB8_9DEIO</name>
<reference evidence="1" key="1">
    <citation type="journal article" date="2014" name="Int. J. Syst. Evol. Microbiol.">
        <title>Complete genome sequence of Corynebacterium casei LMG S-19264T (=DSM 44701T), isolated from a smear-ripened cheese.</title>
        <authorList>
            <consortium name="US DOE Joint Genome Institute (JGI-PGF)"/>
            <person name="Walter F."/>
            <person name="Albersmeier A."/>
            <person name="Kalinowski J."/>
            <person name="Ruckert C."/>
        </authorList>
    </citation>
    <scope>NUCLEOTIDE SEQUENCE</scope>
    <source>
        <strain evidence="1">JCM 14371</strain>
    </source>
</reference>
<dbReference type="AlphaFoldDB" id="A0A917PHB8"/>
<dbReference type="Proteomes" id="UP000635726">
    <property type="component" value="Unassembled WGS sequence"/>
</dbReference>
<proteinExistence type="predicted"/>
<reference evidence="1" key="2">
    <citation type="submission" date="2020-09" db="EMBL/GenBank/DDBJ databases">
        <authorList>
            <person name="Sun Q."/>
            <person name="Ohkuma M."/>
        </authorList>
    </citation>
    <scope>NUCLEOTIDE SEQUENCE</scope>
    <source>
        <strain evidence="1">JCM 14371</strain>
    </source>
</reference>
<dbReference type="EMBL" id="BMOE01000007">
    <property type="protein sequence ID" value="GGJ78879.1"/>
    <property type="molecule type" value="Genomic_DNA"/>
</dbReference>
<evidence type="ECO:0000313" key="1">
    <source>
        <dbReference type="EMBL" id="GGJ78879.1"/>
    </source>
</evidence>
<accession>A0A917PHB8</accession>
<keyword evidence="2" id="KW-1185">Reference proteome</keyword>
<evidence type="ECO:0000313" key="2">
    <source>
        <dbReference type="Proteomes" id="UP000635726"/>
    </source>
</evidence>
<comment type="caution">
    <text evidence="1">The sequence shown here is derived from an EMBL/GenBank/DDBJ whole genome shotgun (WGS) entry which is preliminary data.</text>
</comment>
<gene>
    <name evidence="1" type="ORF">GCM10008939_23410</name>
</gene>
<sequence length="326" mass="35470">MVRLTSRGAVADRAAILHDLGWAALEGGEVTEGARLFEEGLALCRRQRAARAQLPRLLTGLSAADRVRGLYTSAAERARAAHECSEDAWAEFHAALSLATAWRLAGDAIVATRHHYVALRLAGPLGHEADVAALLDLVTPGSGRPDDHLLRPEVLHRLALIDAEGLLRNGVTPVWPAGVTPFAVLDETRRLPRVREALRLRLPDVPDLTIRVIVRGRPGLDVAGRFVPLHGDARSLALLAYLVECGPSPWPVVADAVLDEGDRSEVYAQVKYHLSRVRGLLGEPRAVTLRRGRLALSPHWTWTSDVREAGPPVRLDAPLDWLDALA</sequence>